<keyword evidence="2" id="KW-0732">Signal</keyword>
<feature type="compositionally biased region" description="Basic residues" evidence="1">
    <location>
        <begin position="37"/>
        <end position="50"/>
    </location>
</feature>
<proteinExistence type="predicted"/>
<feature type="chain" id="PRO_5002045431" description="Secreted protein" evidence="2">
    <location>
        <begin position="25"/>
        <end position="80"/>
    </location>
</feature>
<dbReference type="AlphaFoldDB" id="A0A0A9AIC9"/>
<name>A0A0A9AIC9_ARUDO</name>
<feature type="signal peptide" evidence="2">
    <location>
        <begin position="1"/>
        <end position="24"/>
    </location>
</feature>
<reference evidence="3" key="1">
    <citation type="submission" date="2014-09" db="EMBL/GenBank/DDBJ databases">
        <authorList>
            <person name="Magalhaes I.L.F."/>
            <person name="Oliveira U."/>
            <person name="Santos F.R."/>
            <person name="Vidigal T.H.D.A."/>
            <person name="Brescovit A.D."/>
            <person name="Santos A.J."/>
        </authorList>
    </citation>
    <scope>NUCLEOTIDE SEQUENCE</scope>
    <source>
        <tissue evidence="3">Shoot tissue taken approximately 20 cm above the soil surface</tissue>
    </source>
</reference>
<reference evidence="3" key="2">
    <citation type="journal article" date="2015" name="Data Brief">
        <title>Shoot transcriptome of the giant reed, Arundo donax.</title>
        <authorList>
            <person name="Barrero R.A."/>
            <person name="Guerrero F.D."/>
            <person name="Moolhuijzen P."/>
            <person name="Goolsby J.A."/>
            <person name="Tidwell J."/>
            <person name="Bellgard S.E."/>
            <person name="Bellgard M.I."/>
        </authorList>
    </citation>
    <scope>NUCLEOTIDE SEQUENCE</scope>
    <source>
        <tissue evidence="3">Shoot tissue taken approximately 20 cm above the soil surface</tissue>
    </source>
</reference>
<sequence>MGMSVALMMRIALMTLELAGPSSRRSPAIATLSAGPLRRRRRRRRRRRAAKPPMMICASLWLRLHFSSYSSKHSGKKGDS</sequence>
<evidence type="ECO:0008006" key="4">
    <source>
        <dbReference type="Google" id="ProtNLM"/>
    </source>
</evidence>
<evidence type="ECO:0000313" key="3">
    <source>
        <dbReference type="EMBL" id="JAD50921.1"/>
    </source>
</evidence>
<evidence type="ECO:0000256" key="2">
    <source>
        <dbReference type="SAM" id="SignalP"/>
    </source>
</evidence>
<dbReference type="EMBL" id="GBRH01246974">
    <property type="protein sequence ID" value="JAD50921.1"/>
    <property type="molecule type" value="Transcribed_RNA"/>
</dbReference>
<evidence type="ECO:0000256" key="1">
    <source>
        <dbReference type="SAM" id="MobiDB-lite"/>
    </source>
</evidence>
<feature type="region of interest" description="Disordered" evidence="1">
    <location>
        <begin position="20"/>
        <end position="51"/>
    </location>
</feature>
<organism evidence="3">
    <name type="scientific">Arundo donax</name>
    <name type="common">Giant reed</name>
    <name type="synonym">Donax arundinaceus</name>
    <dbReference type="NCBI Taxonomy" id="35708"/>
    <lineage>
        <taxon>Eukaryota</taxon>
        <taxon>Viridiplantae</taxon>
        <taxon>Streptophyta</taxon>
        <taxon>Embryophyta</taxon>
        <taxon>Tracheophyta</taxon>
        <taxon>Spermatophyta</taxon>
        <taxon>Magnoliopsida</taxon>
        <taxon>Liliopsida</taxon>
        <taxon>Poales</taxon>
        <taxon>Poaceae</taxon>
        <taxon>PACMAD clade</taxon>
        <taxon>Arundinoideae</taxon>
        <taxon>Arundineae</taxon>
        <taxon>Arundo</taxon>
    </lineage>
</organism>
<protein>
    <recommendedName>
        <fullName evidence="4">Secreted protein</fullName>
    </recommendedName>
</protein>
<accession>A0A0A9AIC9</accession>